<reference evidence="3 4" key="1">
    <citation type="submission" date="2024-11" db="EMBL/GenBank/DDBJ databases">
        <authorList>
            <person name="Heng Y.C."/>
            <person name="Lim A.C.H."/>
            <person name="Lee J.K.Y."/>
            <person name="Kittelmann S."/>
        </authorList>
    </citation>
    <scope>NUCLEOTIDE SEQUENCE [LARGE SCALE GENOMIC DNA]</scope>
    <source>
        <strain evidence="3 4">WILCCON 0114</strain>
    </source>
</reference>
<sequence>MENNNNQVQNSSENNNGVSENNQKQNRFKSMASWAAVAALVLFILKTYGLLAPIGLTEDSYKELTTLIFSVLTAFGIFNDPTNKGSF</sequence>
<evidence type="ECO:0000313" key="3">
    <source>
        <dbReference type="EMBL" id="MFL0252922.1"/>
    </source>
</evidence>
<keyword evidence="2" id="KW-0472">Membrane</keyword>
<evidence type="ECO:0000313" key="4">
    <source>
        <dbReference type="Proteomes" id="UP001623592"/>
    </source>
</evidence>
<feature type="region of interest" description="Disordered" evidence="1">
    <location>
        <begin position="1"/>
        <end position="24"/>
    </location>
</feature>
<dbReference type="Proteomes" id="UP001623592">
    <property type="component" value="Unassembled WGS sequence"/>
</dbReference>
<keyword evidence="4" id="KW-1185">Reference proteome</keyword>
<evidence type="ECO:0000256" key="2">
    <source>
        <dbReference type="SAM" id="Phobius"/>
    </source>
</evidence>
<protein>
    <submittedName>
        <fullName evidence="3">Phage holin</fullName>
    </submittedName>
</protein>
<dbReference type="Pfam" id="PF04531">
    <property type="entry name" value="Phage_holin_1"/>
    <property type="match status" value="1"/>
</dbReference>
<gene>
    <name evidence="3" type="ORF">ACJDT4_21170</name>
</gene>
<name>A0ABW8TM37_9CLOT</name>
<evidence type="ECO:0000256" key="1">
    <source>
        <dbReference type="SAM" id="MobiDB-lite"/>
    </source>
</evidence>
<dbReference type="EMBL" id="JBJIAA010000022">
    <property type="protein sequence ID" value="MFL0252922.1"/>
    <property type="molecule type" value="Genomic_DNA"/>
</dbReference>
<feature type="transmembrane region" description="Helical" evidence="2">
    <location>
        <begin position="32"/>
        <end position="54"/>
    </location>
</feature>
<proteinExistence type="predicted"/>
<dbReference type="InterPro" id="IPR006485">
    <property type="entry name" value="Phage-like_holin"/>
</dbReference>
<comment type="caution">
    <text evidence="3">The sequence shown here is derived from an EMBL/GenBank/DDBJ whole genome shotgun (WGS) entry which is preliminary data.</text>
</comment>
<accession>A0ABW8TM37</accession>
<keyword evidence="2" id="KW-1133">Transmembrane helix</keyword>
<keyword evidence="2" id="KW-0812">Transmembrane</keyword>
<dbReference type="RefSeq" id="WP_406789582.1">
    <property type="nucleotide sequence ID" value="NZ_JBJIAA010000022.1"/>
</dbReference>
<organism evidence="3 4">
    <name type="scientific">Clostridium neuense</name>
    <dbReference type="NCBI Taxonomy" id="1728934"/>
    <lineage>
        <taxon>Bacteria</taxon>
        <taxon>Bacillati</taxon>
        <taxon>Bacillota</taxon>
        <taxon>Clostridia</taxon>
        <taxon>Eubacteriales</taxon>
        <taxon>Clostridiaceae</taxon>
        <taxon>Clostridium</taxon>
    </lineage>
</organism>